<dbReference type="InterPro" id="IPR029063">
    <property type="entry name" value="SAM-dependent_MTases_sf"/>
</dbReference>
<feature type="compositionally biased region" description="Polar residues" evidence="10">
    <location>
        <begin position="269"/>
        <end position="299"/>
    </location>
</feature>
<protein>
    <recommendedName>
        <fullName evidence="14">Methyltransferase PMT24</fullName>
    </recommendedName>
</protein>
<evidence type="ECO:0000256" key="5">
    <source>
        <dbReference type="ARBA" id="ARBA00022968"/>
    </source>
</evidence>
<keyword evidence="4 11" id="KW-0812">Transmembrane</keyword>
<proteinExistence type="inferred from homology"/>
<keyword evidence="7 11" id="KW-0472">Membrane</keyword>
<dbReference type="FunFam" id="3.40.50.150:FF:000084">
    <property type="entry name" value="probable methyltransferase PMT23"/>
    <property type="match status" value="1"/>
</dbReference>
<evidence type="ECO:0000313" key="13">
    <source>
        <dbReference type="Proteomes" id="UP001153076"/>
    </source>
</evidence>
<dbReference type="GO" id="GO:0008168">
    <property type="term" value="F:methyltransferase activity"/>
    <property type="evidence" value="ECO:0007669"/>
    <property type="project" value="UniProtKB-KW"/>
</dbReference>
<evidence type="ECO:0000256" key="6">
    <source>
        <dbReference type="ARBA" id="ARBA00022989"/>
    </source>
</evidence>
<evidence type="ECO:0000256" key="10">
    <source>
        <dbReference type="SAM" id="MobiDB-lite"/>
    </source>
</evidence>
<feature type="compositionally biased region" description="Basic and acidic residues" evidence="10">
    <location>
        <begin position="204"/>
        <end position="224"/>
    </location>
</feature>
<evidence type="ECO:0000256" key="3">
    <source>
        <dbReference type="ARBA" id="ARBA00022679"/>
    </source>
</evidence>
<dbReference type="GO" id="GO:0005768">
    <property type="term" value="C:endosome"/>
    <property type="evidence" value="ECO:0007669"/>
    <property type="project" value="TreeGrafter"/>
</dbReference>
<feature type="compositionally biased region" description="Basic and acidic residues" evidence="10">
    <location>
        <begin position="146"/>
        <end position="168"/>
    </location>
</feature>
<evidence type="ECO:0000256" key="9">
    <source>
        <dbReference type="ARBA" id="ARBA00060399"/>
    </source>
</evidence>
<evidence type="ECO:0000256" key="4">
    <source>
        <dbReference type="ARBA" id="ARBA00022692"/>
    </source>
</evidence>
<feature type="compositionally biased region" description="Basic and acidic residues" evidence="10">
    <location>
        <begin position="74"/>
        <end position="96"/>
    </location>
</feature>
<sequence length="835" mass="93362">MAMGRYNRIDRKKTSSYCSTATIVVIVSACLIGVWIMMPLSPDPEGNGEASLGLTKGGKLQKANENYTGEYEDSLGHLGEDAVKGNDDQENMKDESNSDVQRNENAVEESGNAGDLGQEQTFEKTSSDDNGMEESHEQEEVESEKDEGSKHAEQESLWGDKESTRDEGANTSDQEESEETVDPDSVQADNEKSGAQGSSNDIKQGQEAERKTDVVAEHDVDKKTIGKGNSDGMKLQDGEENQSPEVSNNDLNGKTSESGLVDRADSFKEASTQTGAWSTQLGELENQTSPDKFSSSGDQSGYRWKLCKVTAGPDYIPCLDNIKAIRKIHSRSHYEHQERHCPEEAPTCLVPLPEGYRIPVKWPKSREKVWFANVPHKKLAEVKGHQNWVRVSGEYLIFPGGGTQFTHGAMRYIDFIQKTVADISWGKRTRVVLDVGCGVASFGGYLLDKNVITMSIAPKDVHEAQVQFALERGVPAISAVMGTKRLPFPGMAFDVVHCARCRISWHIEGGKLLLELDRVLRPGGYFVWSATPVYRKDPEDVGIWKAMSRLTKAMCWELVKIGKDKVNGVGVAIYRKPISNDCYEKRTENDPPMCQESDDANSVWYVPLEACIHKVPTDPSKRGSQWPTQWPSRLETLPYWLKDSEVGGNGKAAPKDFNDDYMHWKLVVANSYLNGIGIDWSSVRNVMDMKALYGGFAAALKDLQLWVMNVVPINTSDTLPIIYERGLIGVYHDWCESFNTYPRSYDLLHANHLFSDLKKRCNFVAVMAEVDRILRPEGWLVVRDDAETIVEVDSMAKSLQWKIQFSYSKDNQGLLCVQKTRWRPSEEEMVLSAMA</sequence>
<keyword evidence="6 11" id="KW-1133">Transmembrane helix</keyword>
<gene>
    <name evidence="12" type="ORF">Cgig2_004800</name>
</gene>
<keyword evidence="13" id="KW-1185">Reference proteome</keyword>
<keyword evidence="8" id="KW-0325">Glycoprotein</keyword>
<keyword evidence="5" id="KW-0735">Signal-anchor</keyword>
<dbReference type="Pfam" id="PF03141">
    <property type="entry name" value="Methyltransf_29"/>
    <property type="match status" value="1"/>
</dbReference>
<feature type="compositionally biased region" description="Acidic residues" evidence="10">
    <location>
        <begin position="130"/>
        <end position="145"/>
    </location>
</feature>
<feature type="transmembrane region" description="Helical" evidence="11">
    <location>
        <begin position="21"/>
        <end position="38"/>
    </location>
</feature>
<comment type="caution">
    <text evidence="12">The sequence shown here is derived from an EMBL/GenBank/DDBJ whole genome shotgun (WGS) entry which is preliminary data.</text>
</comment>
<evidence type="ECO:0000256" key="2">
    <source>
        <dbReference type="ARBA" id="ARBA00022603"/>
    </source>
</evidence>
<dbReference type="SUPFAM" id="SSF53335">
    <property type="entry name" value="S-adenosyl-L-methionine-dependent methyltransferases"/>
    <property type="match status" value="2"/>
</dbReference>
<accession>A0A9Q1QPF5</accession>
<evidence type="ECO:0000256" key="1">
    <source>
        <dbReference type="ARBA" id="ARBA00008361"/>
    </source>
</evidence>
<dbReference type="AlphaFoldDB" id="A0A9Q1QPF5"/>
<feature type="region of interest" description="Disordered" evidence="10">
    <location>
        <begin position="63"/>
        <end position="300"/>
    </location>
</feature>
<comment type="subcellular location">
    <subcellularLocation>
        <location evidence="9">Endomembrane system</location>
        <topology evidence="9">Single-pass type II membrane protein</topology>
    </subcellularLocation>
</comment>
<evidence type="ECO:0000313" key="12">
    <source>
        <dbReference type="EMBL" id="KAJ8450343.1"/>
    </source>
</evidence>
<dbReference type="EMBL" id="JAKOGI010000016">
    <property type="protein sequence ID" value="KAJ8450343.1"/>
    <property type="molecule type" value="Genomic_DNA"/>
</dbReference>
<reference evidence="12" key="1">
    <citation type="submission" date="2022-04" db="EMBL/GenBank/DDBJ databases">
        <title>Carnegiea gigantea Genome sequencing and assembly v2.</title>
        <authorList>
            <person name="Copetti D."/>
            <person name="Sanderson M.J."/>
            <person name="Burquez A."/>
            <person name="Wojciechowski M.F."/>
        </authorList>
    </citation>
    <scope>NUCLEOTIDE SEQUENCE</scope>
    <source>
        <strain evidence="12">SGP5-SGP5p</strain>
        <tissue evidence="12">Aerial part</tissue>
    </source>
</reference>
<feature type="compositionally biased region" description="Acidic residues" evidence="10">
    <location>
        <begin position="173"/>
        <end position="182"/>
    </location>
</feature>
<dbReference type="PANTHER" id="PTHR10108">
    <property type="entry name" value="SAM-DEPENDENT METHYLTRANSFERASE"/>
    <property type="match status" value="1"/>
</dbReference>
<dbReference type="PROSITE" id="PS51257">
    <property type="entry name" value="PROKAR_LIPOPROTEIN"/>
    <property type="match status" value="1"/>
</dbReference>
<dbReference type="PANTHER" id="PTHR10108:SF1141">
    <property type="entry name" value="METHYLTRANSFERASE PMT24-RELATED"/>
    <property type="match status" value="1"/>
</dbReference>
<feature type="compositionally biased region" description="Polar residues" evidence="10">
    <location>
        <begin position="193"/>
        <end position="203"/>
    </location>
</feature>
<evidence type="ECO:0000256" key="7">
    <source>
        <dbReference type="ARBA" id="ARBA00023136"/>
    </source>
</evidence>
<organism evidence="12 13">
    <name type="scientific">Carnegiea gigantea</name>
    <dbReference type="NCBI Taxonomy" id="171969"/>
    <lineage>
        <taxon>Eukaryota</taxon>
        <taxon>Viridiplantae</taxon>
        <taxon>Streptophyta</taxon>
        <taxon>Embryophyta</taxon>
        <taxon>Tracheophyta</taxon>
        <taxon>Spermatophyta</taxon>
        <taxon>Magnoliopsida</taxon>
        <taxon>eudicotyledons</taxon>
        <taxon>Gunneridae</taxon>
        <taxon>Pentapetalae</taxon>
        <taxon>Caryophyllales</taxon>
        <taxon>Cactineae</taxon>
        <taxon>Cactaceae</taxon>
        <taxon>Cactoideae</taxon>
        <taxon>Echinocereeae</taxon>
        <taxon>Carnegiea</taxon>
    </lineage>
</organism>
<dbReference type="GO" id="GO:0005802">
    <property type="term" value="C:trans-Golgi network"/>
    <property type="evidence" value="ECO:0007669"/>
    <property type="project" value="TreeGrafter"/>
</dbReference>
<evidence type="ECO:0008006" key="14">
    <source>
        <dbReference type="Google" id="ProtNLM"/>
    </source>
</evidence>
<keyword evidence="2" id="KW-0489">Methyltransferase</keyword>
<dbReference type="InterPro" id="IPR004159">
    <property type="entry name" value="Put_SAM_MeTrfase"/>
</dbReference>
<dbReference type="OrthoDB" id="2013972at2759"/>
<evidence type="ECO:0000256" key="11">
    <source>
        <dbReference type="SAM" id="Phobius"/>
    </source>
</evidence>
<dbReference type="Proteomes" id="UP001153076">
    <property type="component" value="Unassembled WGS sequence"/>
</dbReference>
<comment type="similarity">
    <text evidence="1">Belongs to the methyltransferase superfamily.</text>
</comment>
<keyword evidence="3" id="KW-0808">Transferase</keyword>
<dbReference type="Gene3D" id="3.40.50.150">
    <property type="entry name" value="Vaccinia Virus protein VP39"/>
    <property type="match status" value="1"/>
</dbReference>
<feature type="compositionally biased region" description="Polar residues" evidence="10">
    <location>
        <begin position="241"/>
        <end position="258"/>
    </location>
</feature>
<dbReference type="CDD" id="cd02440">
    <property type="entry name" value="AdoMet_MTases"/>
    <property type="match status" value="1"/>
</dbReference>
<evidence type="ECO:0000256" key="8">
    <source>
        <dbReference type="ARBA" id="ARBA00023180"/>
    </source>
</evidence>
<dbReference type="GO" id="GO:0032259">
    <property type="term" value="P:methylation"/>
    <property type="evidence" value="ECO:0007669"/>
    <property type="project" value="UniProtKB-KW"/>
</dbReference>
<name>A0A9Q1QPF5_9CARY</name>